<dbReference type="Proteomes" id="UP000700596">
    <property type="component" value="Unassembled WGS sequence"/>
</dbReference>
<dbReference type="PANTHER" id="PTHR47345:SF1">
    <property type="entry name" value="CUT9-INTERACTING PROTEIN SCN1"/>
    <property type="match status" value="1"/>
</dbReference>
<dbReference type="OrthoDB" id="413993at2759"/>
<accession>A0A9P9IQB3</accession>
<dbReference type="GO" id="GO:0016788">
    <property type="term" value="F:hydrolase activity, acting on ester bonds"/>
    <property type="evidence" value="ECO:0007669"/>
    <property type="project" value="InterPro"/>
</dbReference>
<organism evidence="1 2">
    <name type="scientific">Dendryphion nanum</name>
    <dbReference type="NCBI Taxonomy" id="256645"/>
    <lineage>
        <taxon>Eukaryota</taxon>
        <taxon>Fungi</taxon>
        <taxon>Dikarya</taxon>
        <taxon>Ascomycota</taxon>
        <taxon>Pezizomycotina</taxon>
        <taxon>Dothideomycetes</taxon>
        <taxon>Pleosporomycetidae</taxon>
        <taxon>Pleosporales</taxon>
        <taxon>Torulaceae</taxon>
        <taxon>Dendryphion</taxon>
    </lineage>
</organism>
<dbReference type="InterPro" id="IPR001130">
    <property type="entry name" value="TatD-like"/>
</dbReference>
<dbReference type="PANTHER" id="PTHR47345">
    <property type="entry name" value="CUT9-INTERACTING PROTEIN SCN1"/>
    <property type="match status" value="1"/>
</dbReference>
<dbReference type="SUPFAM" id="SSF51556">
    <property type="entry name" value="Metallo-dependent hydrolases"/>
    <property type="match status" value="1"/>
</dbReference>
<dbReference type="EMBL" id="JAGMWT010000005">
    <property type="protein sequence ID" value="KAH7128641.1"/>
    <property type="molecule type" value="Genomic_DNA"/>
</dbReference>
<dbReference type="Pfam" id="PF01026">
    <property type="entry name" value="TatD_DNase"/>
    <property type="match status" value="1"/>
</dbReference>
<sequence>MVTHDDVTRFPWELGIYDSHCHPTDTMSSIPIIKSMKTRVLTVMGTRAQDQELVVSVAQEYGIKSDKAADWKENDRVVPCFGWHPWFSHQMYIRKEEDDVKEGVTAVSIDQTTLQGDEKIKHYQAVLQPHRPDLSDEDRRIYLSLPDPLPFSLFLSETRKRLEAHPFSLVGEIGLDRSFRIPEAWLPEVQDQRDEGLTPGGREGRRLTPFRVDMKHQKTIFKLQLQLAAEMGRAVSIHGVQAHGVLFETLKELYKGHENEVLSKRERKKQGQDNVDAQHGEIYTANEPKPYPPRICLHSYSGNAAHFKQYKNPNIPIDIFASFSSAINLSEEEGGAISKSFEETIKETPDQMLLVESDLHVAGHIMDQHMEDIVRNICHIKGWTLEKGIGILRDNYLRFLFGTDKQ</sequence>
<dbReference type="AlphaFoldDB" id="A0A9P9IQB3"/>
<keyword evidence="2" id="KW-1185">Reference proteome</keyword>
<gene>
    <name evidence="1" type="ORF">B0J11DRAFT_275736</name>
</gene>
<name>A0A9P9IQB3_9PLEO</name>
<dbReference type="InterPro" id="IPR032466">
    <property type="entry name" value="Metal_Hydrolase"/>
</dbReference>
<protein>
    <recommendedName>
        <fullName evidence="3">Metallo-dependent hydrolase</fullName>
    </recommendedName>
</protein>
<dbReference type="Gene3D" id="3.20.20.140">
    <property type="entry name" value="Metal-dependent hydrolases"/>
    <property type="match status" value="1"/>
</dbReference>
<proteinExistence type="predicted"/>
<reference evidence="1" key="1">
    <citation type="journal article" date="2021" name="Nat. Commun.">
        <title>Genetic determinants of endophytism in the Arabidopsis root mycobiome.</title>
        <authorList>
            <person name="Mesny F."/>
            <person name="Miyauchi S."/>
            <person name="Thiergart T."/>
            <person name="Pickel B."/>
            <person name="Atanasova L."/>
            <person name="Karlsson M."/>
            <person name="Huettel B."/>
            <person name="Barry K.W."/>
            <person name="Haridas S."/>
            <person name="Chen C."/>
            <person name="Bauer D."/>
            <person name="Andreopoulos W."/>
            <person name="Pangilinan J."/>
            <person name="LaButti K."/>
            <person name="Riley R."/>
            <person name="Lipzen A."/>
            <person name="Clum A."/>
            <person name="Drula E."/>
            <person name="Henrissat B."/>
            <person name="Kohler A."/>
            <person name="Grigoriev I.V."/>
            <person name="Martin F.M."/>
            <person name="Hacquard S."/>
        </authorList>
    </citation>
    <scope>NUCLEOTIDE SEQUENCE</scope>
    <source>
        <strain evidence="1">MPI-CAGE-CH-0243</strain>
    </source>
</reference>
<evidence type="ECO:0000313" key="1">
    <source>
        <dbReference type="EMBL" id="KAH7128641.1"/>
    </source>
</evidence>
<dbReference type="InterPro" id="IPR053044">
    <property type="entry name" value="Metallo-hydrolase/TatD-type"/>
</dbReference>
<comment type="caution">
    <text evidence="1">The sequence shown here is derived from an EMBL/GenBank/DDBJ whole genome shotgun (WGS) entry which is preliminary data.</text>
</comment>
<evidence type="ECO:0008006" key="3">
    <source>
        <dbReference type="Google" id="ProtNLM"/>
    </source>
</evidence>
<evidence type="ECO:0000313" key="2">
    <source>
        <dbReference type="Proteomes" id="UP000700596"/>
    </source>
</evidence>